<protein>
    <submittedName>
        <fullName evidence="7">AfsR/SARP family transcriptional regulator</fullName>
    </submittedName>
</protein>
<dbReference type="InterPro" id="IPR005158">
    <property type="entry name" value="BTAD"/>
</dbReference>
<evidence type="ECO:0000256" key="3">
    <source>
        <dbReference type="ARBA" id="ARBA00023125"/>
    </source>
</evidence>
<dbReference type="Gene3D" id="3.40.50.300">
    <property type="entry name" value="P-loop containing nucleotide triphosphate hydrolases"/>
    <property type="match status" value="1"/>
</dbReference>
<dbReference type="InterPro" id="IPR001867">
    <property type="entry name" value="OmpR/PhoB-type_DNA-bd"/>
</dbReference>
<comment type="similarity">
    <text evidence="1">Belongs to the AfsR/DnrI/RedD regulatory family.</text>
</comment>
<dbReference type="SMART" id="SM01043">
    <property type="entry name" value="BTAD"/>
    <property type="match status" value="1"/>
</dbReference>
<dbReference type="InterPro" id="IPR027417">
    <property type="entry name" value="P-loop_NTPase"/>
</dbReference>
<feature type="domain" description="OmpR/PhoB-type" evidence="6">
    <location>
        <begin position="1"/>
        <end position="93"/>
    </location>
</feature>
<dbReference type="Pfam" id="PF03704">
    <property type="entry name" value="BTAD"/>
    <property type="match status" value="1"/>
</dbReference>
<keyword evidence="2" id="KW-0805">Transcription regulation</keyword>
<dbReference type="PANTHER" id="PTHR35807:SF1">
    <property type="entry name" value="TRANSCRIPTIONAL REGULATOR REDD"/>
    <property type="match status" value="1"/>
</dbReference>
<dbReference type="PANTHER" id="PTHR35807">
    <property type="entry name" value="TRANSCRIPTIONAL REGULATOR REDD-RELATED"/>
    <property type="match status" value="1"/>
</dbReference>
<gene>
    <name evidence="7" type="ORF">GCM10010470_19110</name>
</gene>
<evidence type="ECO:0000256" key="4">
    <source>
        <dbReference type="ARBA" id="ARBA00023163"/>
    </source>
</evidence>
<evidence type="ECO:0000256" key="5">
    <source>
        <dbReference type="PROSITE-ProRule" id="PRU01091"/>
    </source>
</evidence>
<keyword evidence="3 5" id="KW-0238">DNA-binding</keyword>
<dbReference type="SUPFAM" id="SSF46894">
    <property type="entry name" value="C-terminal effector domain of the bipartite response regulators"/>
    <property type="match status" value="1"/>
</dbReference>
<dbReference type="InterPro" id="IPR016032">
    <property type="entry name" value="Sig_transdc_resp-reg_C-effctor"/>
</dbReference>
<dbReference type="SMART" id="SM00862">
    <property type="entry name" value="Trans_reg_C"/>
    <property type="match status" value="1"/>
</dbReference>
<sequence length="572" mass="62930">MSLRINVLGPLEVLRGDEIVTPSQPKLRRLLVLLAAEPGSVVRIETITRELWGTAPTDKHCRTIQTYVSQLRKVICPAGALTHVSRVGYRLDGARLDLGDLLAHRDAEEPDTSALALCRGEALADVSLGPVLEQHKARIDAIRIDVLDRYLRSCLRQERPQAVLDQADRITREDGRHEGLYTSLLLAFAAVGRRSEGIDVFHRLRRKRLDDGVGEPGPSVQAAYREVLAESPADTARLCEAPAQLPPDPAGFAGFTRELRIAEAALTGEPGAVAIVGSPGSGKSAFCARLANRVSHLFPDGQLHADLSVQNASEALAGFLKALRPDDRVPDNLHERVRRFQDCTTGARILVFADNVGDRAEAALLRPNSPVGAVLLACPSRIPVDLATTIVELPRLGTRELLEMFAFRVGDTRIEREPEEARALLTRCSGLPIAVASLASLLRRRPHWSIARVLRRVRENRLAFGDDELARSVRRVLTALGRTEREALFELVRRAPEQESMSVRWAAGVLEVPVGEAEQILERLVEHRLTDPVVTDSVSAASRYRIDPLYRSAVREIAEPATGEAVRTIRAW</sequence>
<dbReference type="EMBL" id="BAAAUX010000011">
    <property type="protein sequence ID" value="GAA2785188.1"/>
    <property type="molecule type" value="Genomic_DNA"/>
</dbReference>
<evidence type="ECO:0000313" key="8">
    <source>
        <dbReference type="Proteomes" id="UP001500979"/>
    </source>
</evidence>
<evidence type="ECO:0000313" key="7">
    <source>
        <dbReference type="EMBL" id="GAA2785188.1"/>
    </source>
</evidence>
<keyword evidence="8" id="KW-1185">Reference proteome</keyword>
<organism evidence="7 8">
    <name type="scientific">Saccharopolyspora taberi</name>
    <dbReference type="NCBI Taxonomy" id="60895"/>
    <lineage>
        <taxon>Bacteria</taxon>
        <taxon>Bacillati</taxon>
        <taxon>Actinomycetota</taxon>
        <taxon>Actinomycetes</taxon>
        <taxon>Pseudonocardiales</taxon>
        <taxon>Pseudonocardiaceae</taxon>
        <taxon>Saccharopolyspora</taxon>
    </lineage>
</organism>
<proteinExistence type="inferred from homology"/>
<dbReference type="InterPro" id="IPR051677">
    <property type="entry name" value="AfsR-DnrI-RedD_regulator"/>
</dbReference>
<evidence type="ECO:0000256" key="2">
    <source>
        <dbReference type="ARBA" id="ARBA00023015"/>
    </source>
</evidence>
<reference evidence="7 8" key="1">
    <citation type="journal article" date="2019" name="Int. J. Syst. Evol. Microbiol.">
        <title>The Global Catalogue of Microorganisms (GCM) 10K type strain sequencing project: providing services to taxonomists for standard genome sequencing and annotation.</title>
        <authorList>
            <consortium name="The Broad Institute Genomics Platform"/>
            <consortium name="The Broad Institute Genome Sequencing Center for Infectious Disease"/>
            <person name="Wu L."/>
            <person name="Ma J."/>
        </authorList>
    </citation>
    <scope>NUCLEOTIDE SEQUENCE [LARGE SCALE GENOMIC DNA]</scope>
    <source>
        <strain evidence="7 8">JCM 9383</strain>
    </source>
</reference>
<dbReference type="InterPro" id="IPR011990">
    <property type="entry name" value="TPR-like_helical_dom_sf"/>
</dbReference>
<evidence type="ECO:0000256" key="1">
    <source>
        <dbReference type="ARBA" id="ARBA00005820"/>
    </source>
</evidence>
<name>A0ABN3VCW7_9PSEU</name>
<dbReference type="Proteomes" id="UP001500979">
    <property type="component" value="Unassembled WGS sequence"/>
</dbReference>
<dbReference type="Gene3D" id="1.10.8.430">
    <property type="entry name" value="Helical domain of apoptotic protease-activating factors"/>
    <property type="match status" value="1"/>
</dbReference>
<dbReference type="InterPro" id="IPR042197">
    <property type="entry name" value="Apaf_helical"/>
</dbReference>
<comment type="caution">
    <text evidence="7">The sequence shown here is derived from an EMBL/GenBank/DDBJ whole genome shotgun (WGS) entry which is preliminary data.</text>
</comment>
<dbReference type="PROSITE" id="PS51755">
    <property type="entry name" value="OMPR_PHOB"/>
    <property type="match status" value="1"/>
</dbReference>
<dbReference type="Gene3D" id="1.10.10.10">
    <property type="entry name" value="Winged helix-like DNA-binding domain superfamily/Winged helix DNA-binding domain"/>
    <property type="match status" value="1"/>
</dbReference>
<keyword evidence="4" id="KW-0804">Transcription</keyword>
<feature type="DNA-binding region" description="OmpR/PhoB-type" evidence="5">
    <location>
        <begin position="1"/>
        <end position="93"/>
    </location>
</feature>
<dbReference type="RefSeq" id="WP_344679163.1">
    <property type="nucleotide sequence ID" value="NZ_BAAAUX010000011.1"/>
</dbReference>
<dbReference type="Pfam" id="PF00486">
    <property type="entry name" value="Trans_reg_C"/>
    <property type="match status" value="1"/>
</dbReference>
<evidence type="ECO:0000259" key="6">
    <source>
        <dbReference type="PROSITE" id="PS51755"/>
    </source>
</evidence>
<accession>A0ABN3VCW7</accession>
<dbReference type="Gene3D" id="1.25.40.10">
    <property type="entry name" value="Tetratricopeptide repeat domain"/>
    <property type="match status" value="1"/>
</dbReference>
<dbReference type="SUPFAM" id="SSF52540">
    <property type="entry name" value="P-loop containing nucleoside triphosphate hydrolases"/>
    <property type="match status" value="1"/>
</dbReference>
<dbReference type="InterPro" id="IPR036388">
    <property type="entry name" value="WH-like_DNA-bd_sf"/>
</dbReference>
<dbReference type="SUPFAM" id="SSF48452">
    <property type="entry name" value="TPR-like"/>
    <property type="match status" value="1"/>
</dbReference>